<dbReference type="GO" id="GO:0016853">
    <property type="term" value="F:isomerase activity"/>
    <property type="evidence" value="ECO:0007669"/>
    <property type="project" value="UniProtKB-KW"/>
</dbReference>
<dbReference type="Proteomes" id="UP001597012">
    <property type="component" value="Unassembled WGS sequence"/>
</dbReference>
<dbReference type="EMBL" id="JBHTHY010000003">
    <property type="protein sequence ID" value="MFD0796249.1"/>
    <property type="molecule type" value="Genomic_DNA"/>
</dbReference>
<dbReference type="InterPro" id="IPR050312">
    <property type="entry name" value="IolE/XylAMocC-like"/>
</dbReference>
<name>A0ABW3B0U6_9FLAO</name>
<dbReference type="Gene3D" id="3.20.20.150">
    <property type="entry name" value="Divalent-metal-dependent TIM barrel enzymes"/>
    <property type="match status" value="1"/>
</dbReference>
<dbReference type="InterPro" id="IPR036237">
    <property type="entry name" value="Xyl_isomerase-like_sf"/>
</dbReference>
<keyword evidence="3" id="KW-1185">Reference proteome</keyword>
<evidence type="ECO:0000259" key="1">
    <source>
        <dbReference type="Pfam" id="PF01261"/>
    </source>
</evidence>
<dbReference type="PANTHER" id="PTHR12110:SF53">
    <property type="entry name" value="BLR5974 PROTEIN"/>
    <property type="match status" value="1"/>
</dbReference>
<dbReference type="SUPFAM" id="SSF51658">
    <property type="entry name" value="Xylose isomerase-like"/>
    <property type="match status" value="1"/>
</dbReference>
<reference evidence="3" key="1">
    <citation type="journal article" date="2019" name="Int. J. Syst. Evol. Microbiol.">
        <title>The Global Catalogue of Microorganisms (GCM) 10K type strain sequencing project: providing services to taxonomists for standard genome sequencing and annotation.</title>
        <authorList>
            <consortium name="The Broad Institute Genomics Platform"/>
            <consortium name="The Broad Institute Genome Sequencing Center for Infectious Disease"/>
            <person name="Wu L."/>
            <person name="Ma J."/>
        </authorList>
    </citation>
    <scope>NUCLEOTIDE SEQUENCE [LARGE SCALE GENOMIC DNA]</scope>
    <source>
        <strain evidence="3">CCUG 61948</strain>
    </source>
</reference>
<dbReference type="InterPro" id="IPR013022">
    <property type="entry name" value="Xyl_isomerase-like_TIM-brl"/>
</dbReference>
<sequence length="291" mass="32534">MNTTVTRRELLKSALGLVGISYLTAYEAFATEKNNRFRIGACDWSINQMANVEAMEVGKRIGLDGVQISLGTLKDDMHLRNKKIQLAYKEACKELNMAIGGIAIGELNNVPYKSDPRAKQWVMDSIDVAVALNVKVVLLAFFNKGDLKNDAKGTQETIKRLKGVARKAEGQGIILGIESWLSAEEHLEIITEVNSPNVKVYYDVANSNKMGYDIYEEIRLLGKENICEFHAKENGFLLGQGPVDFAQVYKAMTDIGYEGWVQIEGAVPENSDMMESYRHNNRYLRGILKTS</sequence>
<protein>
    <submittedName>
        <fullName evidence="2">Sugar phosphate isomerase/epimerase family protein</fullName>
    </submittedName>
</protein>
<gene>
    <name evidence="2" type="ORF">ACFQZJ_02160</name>
</gene>
<keyword evidence="2" id="KW-0413">Isomerase</keyword>
<feature type="domain" description="Xylose isomerase-like TIM barrel" evidence="1">
    <location>
        <begin position="59"/>
        <end position="278"/>
    </location>
</feature>
<accession>A0ABW3B0U6</accession>
<organism evidence="2 3">
    <name type="scientific">Maribacter chungangensis</name>
    <dbReference type="NCBI Taxonomy" id="1069117"/>
    <lineage>
        <taxon>Bacteria</taxon>
        <taxon>Pseudomonadati</taxon>
        <taxon>Bacteroidota</taxon>
        <taxon>Flavobacteriia</taxon>
        <taxon>Flavobacteriales</taxon>
        <taxon>Flavobacteriaceae</taxon>
        <taxon>Maribacter</taxon>
    </lineage>
</organism>
<comment type="caution">
    <text evidence="2">The sequence shown here is derived from an EMBL/GenBank/DDBJ whole genome shotgun (WGS) entry which is preliminary data.</text>
</comment>
<dbReference type="Pfam" id="PF01261">
    <property type="entry name" value="AP_endonuc_2"/>
    <property type="match status" value="1"/>
</dbReference>
<evidence type="ECO:0000313" key="3">
    <source>
        <dbReference type="Proteomes" id="UP001597012"/>
    </source>
</evidence>
<dbReference type="PANTHER" id="PTHR12110">
    <property type="entry name" value="HYDROXYPYRUVATE ISOMERASE"/>
    <property type="match status" value="1"/>
</dbReference>
<evidence type="ECO:0000313" key="2">
    <source>
        <dbReference type="EMBL" id="MFD0796249.1"/>
    </source>
</evidence>
<proteinExistence type="predicted"/>
<dbReference type="RefSeq" id="WP_379931945.1">
    <property type="nucleotide sequence ID" value="NZ_JBHTHY010000003.1"/>
</dbReference>